<dbReference type="EMBL" id="MU001631">
    <property type="protein sequence ID" value="KAF2487600.1"/>
    <property type="molecule type" value="Genomic_DNA"/>
</dbReference>
<dbReference type="Pfam" id="PF01494">
    <property type="entry name" value="FAD_binding_3"/>
    <property type="match status" value="1"/>
</dbReference>
<dbReference type="OrthoDB" id="47494at2759"/>
<sequence length="373" mass="40815">MAQTPQVAIVGAGIAGLVLGRCLLKHGIRAVLYERDALKPRYGYSITLQPAAYRQILPVLDLDERGFRQRVSVDGTAGGESTHGSSSFRATRLKLEELLREGLDIRWEHKLIEVDSASSPSGLAFENGSKATSQIIVGADGVHSQIRKTISPSTEFDILPYAVYNGKRRLSAATFQSKYASHFRESSVLTHKSRTGNKNTLLQISINELTQDKASLSYVFSRPALSNSGEDPLFRPTRPISGAQEIPDQLFNEITQLDSLPPALTEIFKPEAMKEDRLLNWLMRTLFVPEANLNAAAEKGIVLLGEAAHAGPLLGSEGANEAIEDAVALAGVIAQSKDLKEFYRETYAGWEKGVRDGRGRLDEMHRVAESSSL</sequence>
<comment type="pathway">
    <text evidence="2">Secondary metabolite biosynthesis.</text>
</comment>
<keyword evidence="4" id="KW-0285">Flavoprotein</keyword>
<protein>
    <recommendedName>
        <fullName evidence="8">FAD-binding domain-containing protein</fullName>
    </recommendedName>
</protein>
<evidence type="ECO:0000313" key="10">
    <source>
        <dbReference type="Proteomes" id="UP000799767"/>
    </source>
</evidence>
<evidence type="ECO:0000256" key="2">
    <source>
        <dbReference type="ARBA" id="ARBA00005179"/>
    </source>
</evidence>
<dbReference type="GeneID" id="54477394"/>
<reference evidence="9" key="1">
    <citation type="journal article" date="2020" name="Stud. Mycol.">
        <title>101 Dothideomycetes genomes: a test case for predicting lifestyles and emergence of pathogens.</title>
        <authorList>
            <person name="Haridas S."/>
            <person name="Albert R."/>
            <person name="Binder M."/>
            <person name="Bloem J."/>
            <person name="Labutti K."/>
            <person name="Salamov A."/>
            <person name="Andreopoulos B."/>
            <person name="Baker S."/>
            <person name="Barry K."/>
            <person name="Bills G."/>
            <person name="Bluhm B."/>
            <person name="Cannon C."/>
            <person name="Castanera R."/>
            <person name="Culley D."/>
            <person name="Daum C."/>
            <person name="Ezra D."/>
            <person name="Gonzalez J."/>
            <person name="Henrissat B."/>
            <person name="Kuo A."/>
            <person name="Liang C."/>
            <person name="Lipzen A."/>
            <person name="Lutzoni F."/>
            <person name="Magnuson J."/>
            <person name="Mondo S."/>
            <person name="Nolan M."/>
            <person name="Ohm R."/>
            <person name="Pangilinan J."/>
            <person name="Park H.-J."/>
            <person name="Ramirez L."/>
            <person name="Alfaro M."/>
            <person name="Sun H."/>
            <person name="Tritt A."/>
            <person name="Yoshinaga Y."/>
            <person name="Zwiers L.-H."/>
            <person name="Turgeon B."/>
            <person name="Goodwin S."/>
            <person name="Spatafora J."/>
            <person name="Crous P."/>
            <person name="Grigoriev I."/>
        </authorList>
    </citation>
    <scope>NUCLEOTIDE SEQUENCE</scope>
    <source>
        <strain evidence="9">CBS 113389</strain>
    </source>
</reference>
<evidence type="ECO:0000256" key="5">
    <source>
        <dbReference type="ARBA" id="ARBA00022827"/>
    </source>
</evidence>
<dbReference type="GO" id="GO:0004497">
    <property type="term" value="F:monooxygenase activity"/>
    <property type="evidence" value="ECO:0007669"/>
    <property type="project" value="UniProtKB-KW"/>
</dbReference>
<comment type="cofactor">
    <cofactor evidence="1">
        <name>FAD</name>
        <dbReference type="ChEBI" id="CHEBI:57692"/>
    </cofactor>
</comment>
<feature type="domain" description="FAD-binding" evidence="8">
    <location>
        <begin position="6"/>
        <end position="42"/>
    </location>
</feature>
<dbReference type="InterPro" id="IPR002938">
    <property type="entry name" value="FAD-bd"/>
</dbReference>
<keyword evidence="6" id="KW-0560">Oxidoreductase</keyword>
<dbReference type="InterPro" id="IPR036188">
    <property type="entry name" value="FAD/NAD-bd_sf"/>
</dbReference>
<evidence type="ECO:0000256" key="6">
    <source>
        <dbReference type="ARBA" id="ARBA00023002"/>
    </source>
</evidence>
<dbReference type="PANTHER" id="PTHR47178">
    <property type="entry name" value="MONOOXYGENASE, FAD-BINDING"/>
    <property type="match status" value="1"/>
</dbReference>
<evidence type="ECO:0000256" key="7">
    <source>
        <dbReference type="ARBA" id="ARBA00023033"/>
    </source>
</evidence>
<evidence type="ECO:0000256" key="3">
    <source>
        <dbReference type="ARBA" id="ARBA00007992"/>
    </source>
</evidence>
<evidence type="ECO:0000313" key="9">
    <source>
        <dbReference type="EMBL" id="KAF2487600.1"/>
    </source>
</evidence>
<organism evidence="9 10">
    <name type="scientific">Neohortaea acidophila</name>
    <dbReference type="NCBI Taxonomy" id="245834"/>
    <lineage>
        <taxon>Eukaryota</taxon>
        <taxon>Fungi</taxon>
        <taxon>Dikarya</taxon>
        <taxon>Ascomycota</taxon>
        <taxon>Pezizomycotina</taxon>
        <taxon>Dothideomycetes</taxon>
        <taxon>Dothideomycetidae</taxon>
        <taxon>Mycosphaerellales</taxon>
        <taxon>Teratosphaeriaceae</taxon>
        <taxon>Neohortaea</taxon>
    </lineage>
</organism>
<dbReference type="PRINTS" id="PR00420">
    <property type="entry name" value="RNGMNOXGNASE"/>
</dbReference>
<dbReference type="GO" id="GO:0071949">
    <property type="term" value="F:FAD binding"/>
    <property type="evidence" value="ECO:0007669"/>
    <property type="project" value="InterPro"/>
</dbReference>
<gene>
    <name evidence="9" type="ORF">BDY17DRAFT_320128</name>
</gene>
<dbReference type="SUPFAM" id="SSF51905">
    <property type="entry name" value="FAD/NAD(P)-binding domain"/>
    <property type="match status" value="1"/>
</dbReference>
<dbReference type="AlphaFoldDB" id="A0A6A6Q5D7"/>
<evidence type="ECO:0000256" key="4">
    <source>
        <dbReference type="ARBA" id="ARBA00022630"/>
    </source>
</evidence>
<dbReference type="RefSeq" id="XP_033594169.1">
    <property type="nucleotide sequence ID" value="XM_033736392.1"/>
</dbReference>
<evidence type="ECO:0000256" key="1">
    <source>
        <dbReference type="ARBA" id="ARBA00001974"/>
    </source>
</evidence>
<keyword evidence="10" id="KW-1185">Reference proteome</keyword>
<keyword evidence="7" id="KW-0503">Monooxygenase</keyword>
<comment type="similarity">
    <text evidence="3">Belongs to the paxM FAD-dependent monooxygenase family.</text>
</comment>
<accession>A0A6A6Q5D7</accession>
<proteinExistence type="inferred from homology"/>
<name>A0A6A6Q5D7_9PEZI</name>
<dbReference type="Proteomes" id="UP000799767">
    <property type="component" value="Unassembled WGS sequence"/>
</dbReference>
<dbReference type="PANTHER" id="PTHR47178:SF4">
    <property type="entry name" value="FAD-DEPENDENT MONOOXYGENASE APTC"/>
    <property type="match status" value="1"/>
</dbReference>
<keyword evidence="5" id="KW-0274">FAD</keyword>
<evidence type="ECO:0000259" key="8">
    <source>
        <dbReference type="Pfam" id="PF01494"/>
    </source>
</evidence>
<dbReference type="Gene3D" id="3.50.50.60">
    <property type="entry name" value="FAD/NAD(P)-binding domain"/>
    <property type="match status" value="1"/>
</dbReference>